<dbReference type="SUPFAM" id="SSF56235">
    <property type="entry name" value="N-terminal nucleophile aminohydrolases (Ntn hydrolases)"/>
    <property type="match status" value="1"/>
</dbReference>
<evidence type="ECO:0000256" key="3">
    <source>
        <dbReference type="SAM" id="Phobius"/>
    </source>
</evidence>
<keyword evidence="1 2" id="KW-0647">Proteasome</keyword>
<dbReference type="EMBL" id="HBHL01011492">
    <property type="protein sequence ID" value="CAD9718730.1"/>
    <property type="molecule type" value="Transcribed_RNA"/>
</dbReference>
<dbReference type="PROSITE" id="PS51475">
    <property type="entry name" value="PROTEASOME_ALPHA_2"/>
    <property type="match status" value="1"/>
</dbReference>
<keyword evidence="3" id="KW-0812">Transmembrane</keyword>
<keyword evidence="3" id="KW-1133">Transmembrane helix</keyword>
<dbReference type="GO" id="GO:0019773">
    <property type="term" value="C:proteasome core complex, alpha-subunit complex"/>
    <property type="evidence" value="ECO:0007669"/>
    <property type="project" value="UniProtKB-UniRule"/>
</dbReference>
<dbReference type="InterPro" id="IPR050115">
    <property type="entry name" value="Proteasome_alpha"/>
</dbReference>
<dbReference type="Gene3D" id="3.60.20.10">
    <property type="entry name" value="Glutamine Phosphoribosylpyrophosphate, subunit 1, domain 1"/>
    <property type="match status" value="1"/>
</dbReference>
<dbReference type="GO" id="GO:0051603">
    <property type="term" value="P:proteolysis involved in protein catabolic process"/>
    <property type="evidence" value="ECO:0007669"/>
    <property type="project" value="InterPro"/>
</dbReference>
<name>A0A7S2X237_9CHLO</name>
<dbReference type="PANTHER" id="PTHR11599">
    <property type="entry name" value="PROTEASOME SUBUNIT ALPHA/BETA"/>
    <property type="match status" value="1"/>
</dbReference>
<organism evidence="4">
    <name type="scientific">Chloropicon primus</name>
    <dbReference type="NCBI Taxonomy" id="1764295"/>
    <lineage>
        <taxon>Eukaryota</taxon>
        <taxon>Viridiplantae</taxon>
        <taxon>Chlorophyta</taxon>
        <taxon>Chloropicophyceae</taxon>
        <taxon>Chloropicales</taxon>
        <taxon>Chloropicaceae</taxon>
        <taxon>Chloropicon</taxon>
    </lineage>
</organism>
<dbReference type="AlphaFoldDB" id="A0A7S2X237"/>
<keyword evidence="3" id="KW-0472">Membrane</keyword>
<comment type="similarity">
    <text evidence="2">Belongs to the peptidase T1A family.</text>
</comment>
<feature type="transmembrane region" description="Helical" evidence="3">
    <location>
        <begin position="12"/>
        <end position="34"/>
    </location>
</feature>
<evidence type="ECO:0000313" key="4">
    <source>
        <dbReference type="EMBL" id="CAD9718730.1"/>
    </source>
</evidence>
<dbReference type="InterPro" id="IPR029055">
    <property type="entry name" value="Ntn_hydrolases_N"/>
</dbReference>
<evidence type="ECO:0000256" key="1">
    <source>
        <dbReference type="ARBA" id="ARBA00022942"/>
    </source>
</evidence>
<accession>A0A7S2X237</accession>
<dbReference type="Pfam" id="PF00227">
    <property type="entry name" value="Proteasome"/>
    <property type="match status" value="1"/>
</dbReference>
<reference evidence="4" key="1">
    <citation type="submission" date="2021-01" db="EMBL/GenBank/DDBJ databases">
        <authorList>
            <person name="Corre E."/>
            <person name="Pelletier E."/>
            <person name="Niang G."/>
            <person name="Scheremetjew M."/>
            <person name="Finn R."/>
            <person name="Kale V."/>
            <person name="Holt S."/>
            <person name="Cochrane G."/>
            <person name="Meng A."/>
            <person name="Brown T."/>
            <person name="Cohen L."/>
        </authorList>
    </citation>
    <scope>NUCLEOTIDE SEQUENCE</scope>
    <source>
        <strain evidence="4">CCMP1205</strain>
    </source>
</reference>
<protein>
    <recommendedName>
        <fullName evidence="5">Proteasome subunit alpha type-5</fullName>
    </recommendedName>
</protein>
<dbReference type="InterPro" id="IPR001353">
    <property type="entry name" value="Proteasome_sua/b"/>
</dbReference>
<evidence type="ECO:0008006" key="5">
    <source>
        <dbReference type="Google" id="ProtNLM"/>
    </source>
</evidence>
<evidence type="ECO:0000256" key="2">
    <source>
        <dbReference type="PROSITE-ProRule" id="PRU00808"/>
    </source>
</evidence>
<sequence length="246" mass="26863">MGIPIEDETDSLSFFFCFPTACLVGCSPAVFRALQLGTTAIGIRTSEGVVLAVEKRLTSTLLIPSSVEKIMEIDDHLGCATSGLTSDARTLVEHARVECQNHRFTYNEAFPVESCTQSICDLSLKFGEDGDEDAGGMSRPFGVALLMAGWDTVEGPRLYHTDPSGTYIKCEAKAIGSAAEVAQSTLKEKYKPDMTFKEAEKLAVETLKQVMEEKITSTNVDIASVKPTFRLYPVEEVEEIIKELTS</sequence>
<gene>
    <name evidence="4" type="ORF">CPRI1469_LOCUS7596</name>
</gene>
<dbReference type="InterPro" id="IPR023332">
    <property type="entry name" value="Proteasome_alpha-type"/>
</dbReference>
<proteinExistence type="inferred from homology"/>